<sequence>GSVTDLLRRDVYETALQTPLPRTLPGTSPPSADPAVSYPIPDLTGMILGASNKIQDPAQAGRPQLPPPIPPAVAAGATPLRKEPSCWHEKVVEEETRERTEDVLRAKEQEEKDFADYKASRERILRAEFEAARAGKTPAASHGLRAPGGMTTTNRPHIYPNLENPGRRSIPPPGYMPGTPGGQPAAGMEDVLGNVIRSISSIADVSTRADKAKVSWPKFGGKYVDWYTFKSEWAVFVLENGRHLRDEELVRCMKEHCVRGQALKMIQHAKTMPIYLSYTSNSRGK</sequence>
<protein>
    <submittedName>
        <fullName evidence="2">Uncharacterized protein</fullName>
    </submittedName>
</protein>
<evidence type="ECO:0000256" key="1">
    <source>
        <dbReference type="SAM" id="MobiDB-lite"/>
    </source>
</evidence>
<reference evidence="2 3" key="1">
    <citation type="submission" date="2015-09" db="EMBL/GenBank/DDBJ databases">
        <title>Aphanizomenon flos-aquae WA102.</title>
        <authorList>
            <person name="Driscoll C."/>
        </authorList>
    </citation>
    <scope>NUCLEOTIDE SEQUENCE [LARGE SCALE GENOMIC DNA]</scope>
    <source>
        <strain evidence="2">WA102</strain>
    </source>
</reference>
<feature type="non-terminal residue" evidence="2">
    <location>
        <position position="285"/>
    </location>
</feature>
<evidence type="ECO:0000313" key="3">
    <source>
        <dbReference type="Proteomes" id="UP000092093"/>
    </source>
</evidence>
<comment type="caution">
    <text evidence="2">The sequence shown here is derived from an EMBL/GenBank/DDBJ whole genome shotgun (WGS) entry which is preliminary data.</text>
</comment>
<dbReference type="AlphaFoldDB" id="A0A1B7W9E9"/>
<dbReference type="Proteomes" id="UP000092093">
    <property type="component" value="Unassembled WGS sequence"/>
</dbReference>
<feature type="region of interest" description="Disordered" evidence="1">
    <location>
        <begin position="135"/>
        <end position="169"/>
    </location>
</feature>
<organism evidence="2 3">
    <name type="scientific">Aphanizomenon flos-aquae WA102</name>
    <dbReference type="NCBI Taxonomy" id="1710896"/>
    <lineage>
        <taxon>Bacteria</taxon>
        <taxon>Bacillati</taxon>
        <taxon>Cyanobacteriota</taxon>
        <taxon>Cyanophyceae</taxon>
        <taxon>Nostocales</taxon>
        <taxon>Aphanizomenonaceae</taxon>
        <taxon>Aphanizomenon</taxon>
    </lineage>
</organism>
<proteinExistence type="predicted"/>
<feature type="non-terminal residue" evidence="2">
    <location>
        <position position="1"/>
    </location>
</feature>
<gene>
    <name evidence="2" type="ORF">AN484_27030</name>
</gene>
<dbReference type="EMBL" id="LJOW01000539">
    <property type="protein sequence ID" value="OBQ33811.1"/>
    <property type="molecule type" value="Genomic_DNA"/>
</dbReference>
<name>A0A1B7W9E9_APHFL</name>
<evidence type="ECO:0000313" key="2">
    <source>
        <dbReference type="EMBL" id="OBQ33811.1"/>
    </source>
</evidence>
<accession>A0A1B7W9E9</accession>